<proteinExistence type="predicted"/>
<evidence type="ECO:0000313" key="2">
    <source>
        <dbReference type="Proteomes" id="UP001062846"/>
    </source>
</evidence>
<organism evidence="1 2">
    <name type="scientific">Rhododendron molle</name>
    <name type="common">Chinese azalea</name>
    <name type="synonym">Azalea mollis</name>
    <dbReference type="NCBI Taxonomy" id="49168"/>
    <lineage>
        <taxon>Eukaryota</taxon>
        <taxon>Viridiplantae</taxon>
        <taxon>Streptophyta</taxon>
        <taxon>Embryophyta</taxon>
        <taxon>Tracheophyta</taxon>
        <taxon>Spermatophyta</taxon>
        <taxon>Magnoliopsida</taxon>
        <taxon>eudicotyledons</taxon>
        <taxon>Gunneridae</taxon>
        <taxon>Pentapetalae</taxon>
        <taxon>asterids</taxon>
        <taxon>Ericales</taxon>
        <taxon>Ericaceae</taxon>
        <taxon>Ericoideae</taxon>
        <taxon>Rhodoreae</taxon>
        <taxon>Rhododendron</taxon>
    </lineage>
</organism>
<evidence type="ECO:0000313" key="1">
    <source>
        <dbReference type="EMBL" id="KAI8535067.1"/>
    </source>
</evidence>
<keyword evidence="2" id="KW-1185">Reference proteome</keyword>
<gene>
    <name evidence="1" type="ORF">RHMOL_Rhmol10G0146100</name>
</gene>
<dbReference type="Proteomes" id="UP001062846">
    <property type="component" value="Chromosome 10"/>
</dbReference>
<dbReference type="EMBL" id="CM046397">
    <property type="protein sequence ID" value="KAI8535067.1"/>
    <property type="molecule type" value="Genomic_DNA"/>
</dbReference>
<reference evidence="1" key="1">
    <citation type="submission" date="2022-02" db="EMBL/GenBank/DDBJ databases">
        <title>Plant Genome Project.</title>
        <authorList>
            <person name="Zhang R.-G."/>
        </authorList>
    </citation>
    <scope>NUCLEOTIDE SEQUENCE</scope>
    <source>
        <strain evidence="1">AT1</strain>
    </source>
</reference>
<accession>A0ACC0M3B8</accession>
<comment type="caution">
    <text evidence="1">The sequence shown here is derived from an EMBL/GenBank/DDBJ whole genome shotgun (WGS) entry which is preliminary data.</text>
</comment>
<sequence>MNSVEHWDIWKLIYNRLCIMMNLKSSLMLTPRNWSSSQGSQVRNLPGAPTSEDFWVPPLPSSGTSTWLKYRIILSTTFSTKTFNEVQKLLSKTNGKLVGDLMTPAPVVVRESTNLEDAARILLETKYRRLPVVDSEGKLVGIITRGNVVRAALQIKRSNETKA</sequence>
<protein>
    <submittedName>
        <fullName evidence="1">Uncharacterized protein</fullName>
    </submittedName>
</protein>
<name>A0ACC0M3B8_RHOML</name>